<reference evidence="2" key="1">
    <citation type="submission" date="2018-05" db="EMBL/GenBank/DDBJ databases">
        <authorList>
            <person name="Lanie J.A."/>
            <person name="Ng W.-L."/>
            <person name="Kazmierczak K.M."/>
            <person name="Andrzejewski T.M."/>
            <person name="Davidsen T.M."/>
            <person name="Wayne K.J."/>
            <person name="Tettelin H."/>
            <person name="Glass J.I."/>
            <person name="Rusch D."/>
            <person name="Podicherti R."/>
            <person name="Tsui H.-C.T."/>
            <person name="Winkler M.E."/>
        </authorList>
    </citation>
    <scope>NUCLEOTIDE SEQUENCE</scope>
</reference>
<organism evidence="2">
    <name type="scientific">marine metagenome</name>
    <dbReference type="NCBI Taxonomy" id="408172"/>
    <lineage>
        <taxon>unclassified sequences</taxon>
        <taxon>metagenomes</taxon>
        <taxon>ecological metagenomes</taxon>
    </lineage>
</organism>
<dbReference type="AlphaFoldDB" id="A0A382C8Z8"/>
<proteinExistence type="predicted"/>
<gene>
    <name evidence="2" type="ORF">METZ01_LOCUS175015</name>
</gene>
<feature type="compositionally biased region" description="Basic and acidic residues" evidence="1">
    <location>
        <begin position="190"/>
        <end position="201"/>
    </location>
</feature>
<accession>A0A382C8Z8</accession>
<name>A0A382C8Z8_9ZZZZ</name>
<protein>
    <submittedName>
        <fullName evidence="2">Uncharacterized protein</fullName>
    </submittedName>
</protein>
<feature type="region of interest" description="Disordered" evidence="1">
    <location>
        <begin position="156"/>
        <end position="201"/>
    </location>
</feature>
<sequence>MGLFGFGRARKLQDLKVSDLKKERLTQEVKQDQLIVRIRHAQEQHDGLLESASEPGVTDGEVDAAAYKMGQVNKTKDRAEKDLQEVITRMTVIDSTLDIIDKKQELEKRGIWKKINEIPEEELEAQLQDLAVDRKESEINLDRIVEVFDVDRQAVQSKRSADVRRSRDAILKMRGRKSGTGDPTPASSGDEDKTLLLNDKD</sequence>
<evidence type="ECO:0000256" key="1">
    <source>
        <dbReference type="SAM" id="MobiDB-lite"/>
    </source>
</evidence>
<dbReference type="EMBL" id="UINC01033225">
    <property type="protein sequence ID" value="SVB22161.1"/>
    <property type="molecule type" value="Genomic_DNA"/>
</dbReference>
<evidence type="ECO:0000313" key="2">
    <source>
        <dbReference type="EMBL" id="SVB22161.1"/>
    </source>
</evidence>
<feature type="compositionally biased region" description="Basic and acidic residues" evidence="1">
    <location>
        <begin position="159"/>
        <end position="171"/>
    </location>
</feature>